<accession>A0A329SKS8</accession>
<evidence type="ECO:0000313" key="4">
    <source>
        <dbReference type="EMBL" id="RAW36182.1"/>
    </source>
</evidence>
<reference evidence="4 5" key="1">
    <citation type="submission" date="2018-01" db="EMBL/GenBank/DDBJ databases">
        <title>Draft genome of the strawberry crown rot pathogen Phytophthora cactorum.</title>
        <authorList>
            <person name="Armitage A.D."/>
            <person name="Lysoe E."/>
            <person name="Nellist C.F."/>
            <person name="Harrison R.J."/>
            <person name="Brurberg M.B."/>
        </authorList>
    </citation>
    <scope>NUCLEOTIDE SEQUENCE [LARGE SCALE GENOMIC DNA]</scope>
    <source>
        <strain evidence="4 5">10300</strain>
    </source>
</reference>
<dbReference type="EMBL" id="RCMK01000206">
    <property type="protein sequence ID" value="KAG2944159.1"/>
    <property type="molecule type" value="Genomic_DNA"/>
</dbReference>
<proteinExistence type="predicted"/>
<evidence type="ECO:0000313" key="3">
    <source>
        <dbReference type="EMBL" id="KAG3219381.1"/>
    </source>
</evidence>
<reference evidence="3" key="2">
    <citation type="submission" date="2018-05" db="EMBL/GenBank/DDBJ databases">
        <title>Effector identification in a new, highly contiguous assembly of the strawberry crown rot pathogen Phytophthora cactorum.</title>
        <authorList>
            <person name="Armitage A.D."/>
            <person name="Nellist C.F."/>
            <person name="Bates H."/>
            <person name="Vickerstaff R.J."/>
            <person name="Harrison R.J."/>
        </authorList>
    </citation>
    <scope>NUCLEOTIDE SEQUENCE</scope>
    <source>
        <strain evidence="2">4040</strain>
        <strain evidence="3">P421</strain>
    </source>
</reference>
<keyword evidence="5" id="KW-1185">Reference proteome</keyword>
<dbReference type="AlphaFoldDB" id="A0A329SKS8"/>
<dbReference type="Proteomes" id="UP000251314">
    <property type="component" value="Unassembled WGS sequence"/>
</dbReference>
<dbReference type="VEuPathDB" id="FungiDB:PC110_g7556"/>
<evidence type="ECO:0000256" key="1">
    <source>
        <dbReference type="SAM" id="MobiDB-lite"/>
    </source>
</evidence>
<organism evidence="4 5">
    <name type="scientific">Phytophthora cactorum</name>
    <dbReference type="NCBI Taxonomy" id="29920"/>
    <lineage>
        <taxon>Eukaryota</taxon>
        <taxon>Sar</taxon>
        <taxon>Stramenopiles</taxon>
        <taxon>Oomycota</taxon>
        <taxon>Peronosporomycetes</taxon>
        <taxon>Peronosporales</taxon>
        <taxon>Peronosporaceae</taxon>
        <taxon>Phytophthora</taxon>
    </lineage>
</organism>
<feature type="compositionally biased region" description="Basic and acidic residues" evidence="1">
    <location>
        <begin position="135"/>
        <end position="146"/>
    </location>
</feature>
<feature type="region of interest" description="Disordered" evidence="1">
    <location>
        <begin position="134"/>
        <end position="161"/>
    </location>
</feature>
<gene>
    <name evidence="4" type="ORF">PC110_g7556</name>
    <name evidence="2" type="ORF">PC117_g9165</name>
    <name evidence="3" type="ORF">PC129_g9830</name>
</gene>
<dbReference type="Proteomes" id="UP000736787">
    <property type="component" value="Unassembled WGS sequence"/>
</dbReference>
<evidence type="ECO:0000313" key="5">
    <source>
        <dbReference type="Proteomes" id="UP000251314"/>
    </source>
</evidence>
<sequence>MAIEEGVHDNLICPPAQEDLAVVYKRDRRRYDRIIARALDPYQVDEDGYSSISELLEQSQALDPTRPKNPRLTNNALARIALDVASGRPPNESWVGNRTKGPYKKLLTDRSLRVTQIEVAKQLTAGKSVATFSDRPLKASDKRGDDSDIEEDGVYTVRPPS</sequence>
<dbReference type="OrthoDB" id="129801at2759"/>
<dbReference type="EMBL" id="RCMV01000313">
    <property type="protein sequence ID" value="KAG3219381.1"/>
    <property type="molecule type" value="Genomic_DNA"/>
</dbReference>
<dbReference type="Proteomes" id="UP000760860">
    <property type="component" value="Unassembled WGS sequence"/>
</dbReference>
<comment type="caution">
    <text evidence="4">The sequence shown here is derived from an EMBL/GenBank/DDBJ whole genome shotgun (WGS) entry which is preliminary data.</text>
</comment>
<evidence type="ECO:0000313" key="2">
    <source>
        <dbReference type="EMBL" id="KAG2944159.1"/>
    </source>
</evidence>
<protein>
    <submittedName>
        <fullName evidence="4">Uncharacterized protein</fullName>
    </submittedName>
</protein>
<dbReference type="EMBL" id="MJFZ01000147">
    <property type="protein sequence ID" value="RAW36182.1"/>
    <property type="molecule type" value="Genomic_DNA"/>
</dbReference>
<name>A0A329SKS8_9STRA</name>